<reference evidence="1" key="1">
    <citation type="submission" date="2020-11" db="EMBL/GenBank/DDBJ databases">
        <authorList>
            <consortium name="DOE Joint Genome Institute"/>
            <person name="Ahrendt S."/>
            <person name="Riley R."/>
            <person name="Andreopoulos W."/>
            <person name="Labutti K."/>
            <person name="Pangilinan J."/>
            <person name="Ruiz-Duenas F.J."/>
            <person name="Barrasa J.M."/>
            <person name="Sanchez-Garcia M."/>
            <person name="Camarero S."/>
            <person name="Miyauchi S."/>
            <person name="Serrano A."/>
            <person name="Linde D."/>
            <person name="Babiker R."/>
            <person name="Drula E."/>
            <person name="Ayuso-Fernandez I."/>
            <person name="Pacheco R."/>
            <person name="Padilla G."/>
            <person name="Ferreira P."/>
            <person name="Barriuso J."/>
            <person name="Kellner H."/>
            <person name="Castanera R."/>
            <person name="Alfaro M."/>
            <person name="Ramirez L."/>
            <person name="Pisabarro A.G."/>
            <person name="Kuo A."/>
            <person name="Tritt A."/>
            <person name="Lipzen A."/>
            <person name="He G."/>
            <person name="Yan M."/>
            <person name="Ng V."/>
            <person name="Cullen D."/>
            <person name="Martin F."/>
            <person name="Rosso M.-N."/>
            <person name="Henrissat B."/>
            <person name="Hibbett D."/>
            <person name="Martinez A.T."/>
            <person name="Grigoriev I.V."/>
        </authorList>
    </citation>
    <scope>NUCLEOTIDE SEQUENCE</scope>
    <source>
        <strain evidence="1">AH 40177</strain>
    </source>
</reference>
<accession>A0A9P5U0C6</accession>
<name>A0A9P5U0C6_9AGAR</name>
<dbReference type="Proteomes" id="UP000772434">
    <property type="component" value="Unassembled WGS sequence"/>
</dbReference>
<proteinExistence type="predicted"/>
<comment type="caution">
    <text evidence="1">The sequence shown here is derived from an EMBL/GenBank/DDBJ whole genome shotgun (WGS) entry which is preliminary data.</text>
</comment>
<dbReference type="AlphaFoldDB" id="A0A9P5U0C6"/>
<organism evidence="1 2">
    <name type="scientific">Rhodocollybia butyracea</name>
    <dbReference type="NCBI Taxonomy" id="206335"/>
    <lineage>
        <taxon>Eukaryota</taxon>
        <taxon>Fungi</taxon>
        <taxon>Dikarya</taxon>
        <taxon>Basidiomycota</taxon>
        <taxon>Agaricomycotina</taxon>
        <taxon>Agaricomycetes</taxon>
        <taxon>Agaricomycetidae</taxon>
        <taxon>Agaricales</taxon>
        <taxon>Marasmiineae</taxon>
        <taxon>Omphalotaceae</taxon>
        <taxon>Rhodocollybia</taxon>
    </lineage>
</organism>
<sequence>MAVYQPRGLANELFRLIAEEAGPQVITQALPASKFIYNMFMPFVYESPPPSALKTLALLDKERKPLRQSHPAAFVKRLSISGKGWNADELKTAIQHALQNIELHNPDCRLQSFSVACANYALPIVLPCAANSLLSLKELELYISYPTLCTRACVSLVTSLFAPGLEKVTLALPRAFSLPRFATIATLLKSLCDIASQSLTQLEFHVPSLQGNSDLHSKLPALLSDVTFVFPHLKKLVYIAEGHYFSLVPFLQRHPLITELRYFVNCPPDISSLLEERHLLPNLSRLHTYIHDALCFTEIEHTAKSVPHQLVALQVKLSKFSNSVDPGLNKLQKHLMPIETLRYLCIDDPLLFGGFSYQTAVAFIQACPRLIEFKIFGKAEWFLHKSQEITGILTTCINSLHELCFLSIRTEWYIYDVAERFERAIQAAKPTFIFHSNRRVHIQAVRTFDEGEPHELDSAAGTRASSLNHGVLDYDLCIF</sequence>
<keyword evidence="2" id="KW-1185">Reference proteome</keyword>
<evidence type="ECO:0000313" key="2">
    <source>
        <dbReference type="Proteomes" id="UP000772434"/>
    </source>
</evidence>
<dbReference type="OrthoDB" id="2837495at2759"/>
<evidence type="ECO:0000313" key="1">
    <source>
        <dbReference type="EMBL" id="KAF9061277.1"/>
    </source>
</evidence>
<dbReference type="EMBL" id="JADNRY010000208">
    <property type="protein sequence ID" value="KAF9061277.1"/>
    <property type="molecule type" value="Genomic_DNA"/>
</dbReference>
<protein>
    <submittedName>
        <fullName evidence="1">Uncharacterized protein</fullName>
    </submittedName>
</protein>
<gene>
    <name evidence="1" type="ORF">BDP27DRAFT_1429160</name>
</gene>